<evidence type="ECO:0000256" key="3">
    <source>
        <dbReference type="ARBA" id="ARBA00022692"/>
    </source>
</evidence>
<comment type="similarity">
    <text evidence="2">Belongs to the CorA metal ion transporter (MIT) (TC 1.A.35) family.</text>
</comment>
<reference evidence="7 8" key="1">
    <citation type="submission" date="2016-04" db="EMBL/GenBank/DDBJ databases">
        <title>A degradative enzymes factory behind the ericoid mycorrhizal symbiosis.</title>
        <authorList>
            <consortium name="DOE Joint Genome Institute"/>
            <person name="Martino E."/>
            <person name="Morin E."/>
            <person name="Grelet G."/>
            <person name="Kuo A."/>
            <person name="Kohler A."/>
            <person name="Daghino S."/>
            <person name="Barry K."/>
            <person name="Choi C."/>
            <person name="Cichocki N."/>
            <person name="Clum A."/>
            <person name="Copeland A."/>
            <person name="Hainaut M."/>
            <person name="Haridas S."/>
            <person name="Labutti K."/>
            <person name="Lindquist E."/>
            <person name="Lipzen A."/>
            <person name="Khouja H.-R."/>
            <person name="Murat C."/>
            <person name="Ohm R."/>
            <person name="Olson A."/>
            <person name="Spatafora J."/>
            <person name="Veneault-Fourrey C."/>
            <person name="Henrissat B."/>
            <person name="Grigoriev I."/>
            <person name="Martin F."/>
            <person name="Perotto S."/>
        </authorList>
    </citation>
    <scope>NUCLEOTIDE SEQUENCE [LARGE SCALE GENOMIC DNA]</scope>
    <source>
        <strain evidence="7 8">E</strain>
    </source>
</reference>
<dbReference type="InParanoid" id="A0A2J6TQQ4"/>
<dbReference type="InterPro" id="IPR045861">
    <property type="entry name" value="CorA_cytoplasmic_dom"/>
</dbReference>
<dbReference type="SUPFAM" id="SSF144083">
    <property type="entry name" value="Magnesium transport protein CorA, transmembrane region"/>
    <property type="match status" value="1"/>
</dbReference>
<name>A0A2J6TQQ4_9HELO</name>
<dbReference type="GO" id="GO:0005886">
    <property type="term" value="C:plasma membrane"/>
    <property type="evidence" value="ECO:0007669"/>
    <property type="project" value="TreeGrafter"/>
</dbReference>
<dbReference type="PANTHER" id="PTHR21535">
    <property type="entry name" value="MAGNESIUM AND COBALT TRANSPORT PROTEIN/MITOCHONDRIAL IMPORT INNER MEMBRANE TRANSLOCASE SUBUNIT TIM8"/>
    <property type="match status" value="1"/>
</dbReference>
<dbReference type="InterPro" id="IPR002523">
    <property type="entry name" value="MgTranspt_CorA/ZnTranspt_ZntB"/>
</dbReference>
<dbReference type="OrthoDB" id="29879at2759"/>
<gene>
    <name evidence="7" type="ORF">K444DRAFT_553249</name>
</gene>
<proteinExistence type="inferred from homology"/>
<dbReference type="InterPro" id="IPR045863">
    <property type="entry name" value="CorA_TM1_TM2"/>
</dbReference>
<dbReference type="SUPFAM" id="SSF143865">
    <property type="entry name" value="CorA soluble domain-like"/>
    <property type="match status" value="1"/>
</dbReference>
<accession>A0A2J6TQQ4</accession>
<keyword evidence="5 6" id="KW-0472">Membrane</keyword>
<evidence type="ECO:0000256" key="2">
    <source>
        <dbReference type="ARBA" id="ARBA00009765"/>
    </source>
</evidence>
<protein>
    <recommendedName>
        <fullName evidence="9">Cora-domain-containing protein</fullName>
    </recommendedName>
</protein>
<feature type="transmembrane region" description="Helical" evidence="6">
    <location>
        <begin position="381"/>
        <end position="406"/>
    </location>
</feature>
<dbReference type="Pfam" id="PF01544">
    <property type="entry name" value="CorA"/>
    <property type="match status" value="1"/>
</dbReference>
<dbReference type="Proteomes" id="UP000235371">
    <property type="component" value="Unassembled WGS sequence"/>
</dbReference>
<organism evidence="7 8">
    <name type="scientific">Hyaloscypha bicolor E</name>
    <dbReference type="NCBI Taxonomy" id="1095630"/>
    <lineage>
        <taxon>Eukaryota</taxon>
        <taxon>Fungi</taxon>
        <taxon>Dikarya</taxon>
        <taxon>Ascomycota</taxon>
        <taxon>Pezizomycotina</taxon>
        <taxon>Leotiomycetes</taxon>
        <taxon>Helotiales</taxon>
        <taxon>Hyaloscyphaceae</taxon>
        <taxon>Hyaloscypha</taxon>
        <taxon>Hyaloscypha bicolor</taxon>
    </lineage>
</organism>
<feature type="transmembrane region" description="Helical" evidence="6">
    <location>
        <begin position="418"/>
        <end position="438"/>
    </location>
</feature>
<sequence length="444" mass="50890">MPSIKFTTKLHAEPEAIEVLDGEPSDSEEKQSNNRFSIDFDGLGKVLVQQELDAQNNGQDEAEGLGYNEIRKKNCYAFSTISANHAKSQRIILYSPSFGSTFQAACFSELNLVETDLPSIFSEESEHLWWMDVQNPSETELRLLCSAFRIHPLTVEDILNREIQEKIEDFTHYYFASFRSYRVEDTTPDKTYTPYTIYMVVFPTGTLSFCFDDSEHANHVLQRIELLKHYVIINSDWIFYAFVDDIVDSFNPSINQIEKQVNKIEDQVYTTREDDKQAFIHQIEEVRRSSSALLRLLGGKNNVLSGFEKHHCIGKLEDEPSDEETHPGNGLRLYINDVMDHVTTMLANLHHFESLLARSQNNYLAGLSIDRMRGSQRVNRFIHVMAVISMILTAMTIICALFSTNVNANVPLYANNTPAWYIIVGAEIAVSLALFWLARRLKWC</sequence>
<evidence type="ECO:0000256" key="5">
    <source>
        <dbReference type="ARBA" id="ARBA00023136"/>
    </source>
</evidence>
<evidence type="ECO:0000256" key="4">
    <source>
        <dbReference type="ARBA" id="ARBA00022989"/>
    </source>
</evidence>
<dbReference type="Gene3D" id="1.20.58.340">
    <property type="entry name" value="Magnesium transport protein CorA, transmembrane region"/>
    <property type="match status" value="2"/>
</dbReference>
<dbReference type="GO" id="GO:0015095">
    <property type="term" value="F:magnesium ion transmembrane transporter activity"/>
    <property type="evidence" value="ECO:0007669"/>
    <property type="project" value="InterPro"/>
</dbReference>
<dbReference type="InterPro" id="IPR044089">
    <property type="entry name" value="Alr1-like"/>
</dbReference>
<evidence type="ECO:0008006" key="9">
    <source>
        <dbReference type="Google" id="ProtNLM"/>
    </source>
</evidence>
<evidence type="ECO:0000313" key="8">
    <source>
        <dbReference type="Proteomes" id="UP000235371"/>
    </source>
</evidence>
<keyword evidence="3 6" id="KW-0812">Transmembrane</keyword>
<keyword evidence="4 6" id="KW-1133">Transmembrane helix</keyword>
<evidence type="ECO:0000256" key="6">
    <source>
        <dbReference type="SAM" id="Phobius"/>
    </source>
</evidence>
<dbReference type="GeneID" id="36584690"/>
<dbReference type="PANTHER" id="PTHR21535:SF94">
    <property type="entry name" value="CORA FAMILY METAL ION TRANSPORTER (EUROFUNG)"/>
    <property type="match status" value="1"/>
</dbReference>
<dbReference type="CDD" id="cd12829">
    <property type="entry name" value="Alr1p-like"/>
    <property type="match status" value="1"/>
</dbReference>
<dbReference type="Gene3D" id="3.30.460.20">
    <property type="entry name" value="CorA soluble domain-like"/>
    <property type="match status" value="1"/>
</dbReference>
<comment type="subcellular location">
    <subcellularLocation>
        <location evidence="1">Membrane</location>
        <topology evidence="1">Multi-pass membrane protein</topology>
    </subcellularLocation>
</comment>
<dbReference type="GO" id="GO:0010961">
    <property type="term" value="P:intracellular magnesium ion homeostasis"/>
    <property type="evidence" value="ECO:0007669"/>
    <property type="project" value="TreeGrafter"/>
</dbReference>
<dbReference type="EMBL" id="KZ613746">
    <property type="protein sequence ID" value="PMD65357.1"/>
    <property type="molecule type" value="Genomic_DNA"/>
</dbReference>
<dbReference type="AlphaFoldDB" id="A0A2J6TQQ4"/>
<keyword evidence="8" id="KW-1185">Reference proteome</keyword>
<dbReference type="RefSeq" id="XP_024742261.1">
    <property type="nucleotide sequence ID" value="XM_024876611.1"/>
</dbReference>
<evidence type="ECO:0000256" key="1">
    <source>
        <dbReference type="ARBA" id="ARBA00004141"/>
    </source>
</evidence>
<evidence type="ECO:0000313" key="7">
    <source>
        <dbReference type="EMBL" id="PMD65357.1"/>
    </source>
</evidence>